<accession>A0A081ANZ7</accession>
<dbReference type="OrthoDB" id="68488at2759"/>
<gene>
    <name evidence="2" type="ORF">F444_04908</name>
</gene>
<dbReference type="EMBL" id="ANJA01000980">
    <property type="protein sequence ID" value="ETO80608.1"/>
    <property type="molecule type" value="Genomic_DNA"/>
</dbReference>
<name>A0A081ANZ7_PHYNI</name>
<organism evidence="2 3">
    <name type="scientific">Phytophthora nicotianae P1976</name>
    <dbReference type="NCBI Taxonomy" id="1317066"/>
    <lineage>
        <taxon>Eukaryota</taxon>
        <taxon>Sar</taxon>
        <taxon>Stramenopiles</taxon>
        <taxon>Oomycota</taxon>
        <taxon>Peronosporomycetes</taxon>
        <taxon>Peronosporales</taxon>
        <taxon>Peronosporaceae</taxon>
        <taxon>Phytophthora</taxon>
    </lineage>
</organism>
<keyword evidence="1" id="KW-0472">Membrane</keyword>
<evidence type="ECO:0000313" key="3">
    <source>
        <dbReference type="Proteomes" id="UP000028582"/>
    </source>
</evidence>
<evidence type="ECO:0000313" key="2">
    <source>
        <dbReference type="EMBL" id="ETO80608.1"/>
    </source>
</evidence>
<feature type="transmembrane region" description="Helical" evidence="1">
    <location>
        <begin position="505"/>
        <end position="523"/>
    </location>
</feature>
<dbReference type="AlphaFoldDB" id="A0A081ANZ7"/>
<feature type="transmembrane region" description="Helical" evidence="1">
    <location>
        <begin position="410"/>
        <end position="433"/>
    </location>
</feature>
<proteinExistence type="predicted"/>
<keyword evidence="1" id="KW-1133">Transmembrane helix</keyword>
<keyword evidence="1" id="KW-0812">Transmembrane</keyword>
<dbReference type="Proteomes" id="UP000028582">
    <property type="component" value="Unassembled WGS sequence"/>
</dbReference>
<reference evidence="2 3" key="1">
    <citation type="submission" date="2013-11" db="EMBL/GenBank/DDBJ databases">
        <title>The Genome Sequence of Phytophthora parasitica P1976.</title>
        <authorList>
            <consortium name="The Broad Institute Genomics Platform"/>
            <person name="Russ C."/>
            <person name="Tyler B."/>
            <person name="Panabieres F."/>
            <person name="Shan W."/>
            <person name="Tripathy S."/>
            <person name="Grunwald N."/>
            <person name="Machado M."/>
            <person name="Johnson C.S."/>
            <person name="Walker B."/>
            <person name="Young S."/>
            <person name="Zeng Q."/>
            <person name="Gargeya S."/>
            <person name="Fitzgerald M."/>
            <person name="Haas B."/>
            <person name="Abouelleil A."/>
            <person name="Allen A.W."/>
            <person name="Alvarado L."/>
            <person name="Arachchi H.M."/>
            <person name="Berlin A.M."/>
            <person name="Chapman S.B."/>
            <person name="Gainer-Dewar J."/>
            <person name="Goldberg J."/>
            <person name="Griggs A."/>
            <person name="Gujja S."/>
            <person name="Hansen M."/>
            <person name="Howarth C."/>
            <person name="Imamovic A."/>
            <person name="Ireland A."/>
            <person name="Larimer J."/>
            <person name="McCowan C."/>
            <person name="Murphy C."/>
            <person name="Pearson M."/>
            <person name="Poon T.W."/>
            <person name="Priest M."/>
            <person name="Roberts A."/>
            <person name="Saif S."/>
            <person name="Shea T."/>
            <person name="Sisk P."/>
            <person name="Sykes S."/>
            <person name="Wortman J."/>
            <person name="Nusbaum C."/>
            <person name="Birren B."/>
        </authorList>
    </citation>
    <scope>NUCLEOTIDE SEQUENCE [LARGE SCALE GENOMIC DNA]</scope>
    <source>
        <strain evidence="2 3">P1976</strain>
    </source>
</reference>
<comment type="caution">
    <text evidence="2">The sequence shown here is derived from an EMBL/GenBank/DDBJ whole genome shotgun (WGS) entry which is preliminary data.</text>
</comment>
<protein>
    <submittedName>
        <fullName evidence="2">Uncharacterized protein</fullName>
    </submittedName>
</protein>
<feature type="transmembrane region" description="Helical" evidence="1">
    <location>
        <begin position="453"/>
        <end position="471"/>
    </location>
</feature>
<evidence type="ECO:0000256" key="1">
    <source>
        <dbReference type="SAM" id="Phobius"/>
    </source>
</evidence>
<sequence>MARIRPQESTWCDKAPASVLVEDITADSNHSTRTLTLERTRAWHKFLPQPNIPKYIALSKLRLIFTMVSLALLITDIPRTGLGIYDLQEYYPMMLMPGTAVRFGPFDYSVVHIWRLNNDTESDNTSSAFTGLRDSQPISTARAWPYQFDTLSVGLRGAVDLLNVTQFPRYLRYKPQENEPTTNGESLVDLSTAFNMLDALIAAAHAKLRPASNSKLKALRFATKHNWVDRIHHYVVSFASTNPAWRLHSLHVPYTSRDTQSLGICSNSAVAKRSPLRPRFCNHPGILKYTHPLNSSLPTVPVWEHIDLRYELLKRQYPTLELEVILLSSQRLSSTSGVLSSTFYNYEALEITALTRGKRCINDSKSSLNTTLCTTVFIDDYRYERDTVRTNLVEWYGVISMLRGGAQGYVWIRLVLLMYGAYTAAGQLAGVQAGTSSRFKSTMSIVCKIPFEVIVYSSLLPVSGYVIAQFLDSSFMDIFLDSYWAAVGGTIKINLLTFLRSTAVQMRNVWILALLVTLTVFAVRKTRDYWGEGLPAIRGLVISFTSTLTVFGPYKETTLRNTDIINLFLIADEGQNLDIIQSNLVGKYNISSYFFDDSAVMLLFCIGVVIGLASTIKILNASRTKSETRDIILSSTPTIPCGTQRLWLASVSSVQFSVRLRVTGMSERTPQKQGSLLTKVGSFHTVIQPNLKWTDRRNLLGKVSYNSTECRSVIQLMNIAMMTDPWNFFWLRALGVQLYLYKTRSGLDNSFDFYAVILPFAKNEIEERTGLSSIDLQLLDSASSRDVPMSVLLQSG</sequence>
<feature type="transmembrane region" description="Helical" evidence="1">
    <location>
        <begin position="478"/>
        <end position="499"/>
    </location>
</feature>
<feature type="transmembrane region" description="Helical" evidence="1">
    <location>
        <begin position="599"/>
        <end position="619"/>
    </location>
</feature>